<dbReference type="AlphaFoldDB" id="A0A5P6PEP2"/>
<proteinExistence type="predicted"/>
<dbReference type="RefSeq" id="WP_151650189.1">
    <property type="nucleotide sequence ID" value="NZ_CP044543.1"/>
</dbReference>
<protein>
    <submittedName>
        <fullName evidence="1">Uncharacterized protein</fullName>
    </submittedName>
</protein>
<evidence type="ECO:0000313" key="2">
    <source>
        <dbReference type="Proteomes" id="UP000325641"/>
    </source>
</evidence>
<name>A0A5P6PEP2_9BRAD</name>
<gene>
    <name evidence="1" type="ORF">F8237_32680</name>
</gene>
<evidence type="ECO:0000313" key="1">
    <source>
        <dbReference type="EMBL" id="QFI76741.1"/>
    </source>
</evidence>
<dbReference type="EMBL" id="CP044543">
    <property type="protein sequence ID" value="QFI76741.1"/>
    <property type="molecule type" value="Genomic_DNA"/>
</dbReference>
<reference evidence="2" key="1">
    <citation type="submission" date="2019-10" db="EMBL/GenBank/DDBJ databases">
        <title>Complete Genome Sequence of Bradyrhizobium betae type strain PL7HG1T.</title>
        <authorList>
            <person name="Bromfield E.S.P."/>
            <person name="Cloutier S."/>
        </authorList>
    </citation>
    <scope>NUCLEOTIDE SEQUENCE [LARGE SCALE GENOMIC DNA]</scope>
    <source>
        <strain evidence="2">PL7HG1</strain>
    </source>
</reference>
<dbReference type="Proteomes" id="UP000325641">
    <property type="component" value="Chromosome"/>
</dbReference>
<accession>A0A5P6PEP2</accession>
<sequence length="69" mass="7639">MRKMLLQLGDEGCNIYVGHDTGSPESRALDVPMCICDDFSLTERTFALGRSRKAFLSAVSTTRTAIDRL</sequence>
<organism evidence="1 2">
    <name type="scientific">Bradyrhizobium betae</name>
    <dbReference type="NCBI Taxonomy" id="244734"/>
    <lineage>
        <taxon>Bacteria</taxon>
        <taxon>Pseudomonadati</taxon>
        <taxon>Pseudomonadota</taxon>
        <taxon>Alphaproteobacteria</taxon>
        <taxon>Hyphomicrobiales</taxon>
        <taxon>Nitrobacteraceae</taxon>
        <taxon>Bradyrhizobium</taxon>
    </lineage>
</organism>
<dbReference type="KEGG" id="bbet:F8237_32680"/>